<reference evidence="1 2" key="1">
    <citation type="journal article" date="2021" name="Plant Biotechnol. J.">
        <title>Multi-omics assisted identification of the key and species-specific regulatory components of drought-tolerant mechanisms in Gossypium stocksii.</title>
        <authorList>
            <person name="Yu D."/>
            <person name="Ke L."/>
            <person name="Zhang D."/>
            <person name="Wu Y."/>
            <person name="Sun Y."/>
            <person name="Mei J."/>
            <person name="Sun J."/>
            <person name="Sun Y."/>
        </authorList>
    </citation>
    <scope>NUCLEOTIDE SEQUENCE [LARGE SCALE GENOMIC DNA]</scope>
    <source>
        <strain evidence="2">cv. E1</strain>
        <tissue evidence="1">Leaf</tissue>
    </source>
</reference>
<dbReference type="EMBL" id="JAIQCV010000007">
    <property type="protein sequence ID" value="KAH1082597.1"/>
    <property type="molecule type" value="Genomic_DNA"/>
</dbReference>
<sequence>MSRAPYMKVITVNNPKRLGQHEKWKVVFGIEDEDDIYDDEENDEMVVSAMVAGFQVKRMLVDNESAVKVLT</sequence>
<evidence type="ECO:0000313" key="2">
    <source>
        <dbReference type="Proteomes" id="UP000828251"/>
    </source>
</evidence>
<proteinExistence type="predicted"/>
<comment type="caution">
    <text evidence="1">The sequence shown here is derived from an EMBL/GenBank/DDBJ whole genome shotgun (WGS) entry which is preliminary data.</text>
</comment>
<protein>
    <submittedName>
        <fullName evidence="1">Uncharacterized protein</fullName>
    </submittedName>
</protein>
<dbReference type="Proteomes" id="UP000828251">
    <property type="component" value="Unassembled WGS sequence"/>
</dbReference>
<dbReference type="AlphaFoldDB" id="A0A9D4A2P4"/>
<keyword evidence="2" id="KW-1185">Reference proteome</keyword>
<gene>
    <name evidence="1" type="ORF">J1N35_022358</name>
</gene>
<name>A0A9D4A2P4_9ROSI</name>
<accession>A0A9D4A2P4</accession>
<dbReference type="OrthoDB" id="1837042at2759"/>
<organism evidence="1 2">
    <name type="scientific">Gossypium stocksii</name>
    <dbReference type="NCBI Taxonomy" id="47602"/>
    <lineage>
        <taxon>Eukaryota</taxon>
        <taxon>Viridiplantae</taxon>
        <taxon>Streptophyta</taxon>
        <taxon>Embryophyta</taxon>
        <taxon>Tracheophyta</taxon>
        <taxon>Spermatophyta</taxon>
        <taxon>Magnoliopsida</taxon>
        <taxon>eudicotyledons</taxon>
        <taxon>Gunneridae</taxon>
        <taxon>Pentapetalae</taxon>
        <taxon>rosids</taxon>
        <taxon>malvids</taxon>
        <taxon>Malvales</taxon>
        <taxon>Malvaceae</taxon>
        <taxon>Malvoideae</taxon>
        <taxon>Gossypium</taxon>
    </lineage>
</organism>
<evidence type="ECO:0000313" key="1">
    <source>
        <dbReference type="EMBL" id="KAH1082597.1"/>
    </source>
</evidence>